<reference evidence="2" key="1">
    <citation type="journal article" date="2020" name="Nature">
        <title>Giant virus diversity and host interactions through global metagenomics.</title>
        <authorList>
            <person name="Schulz F."/>
            <person name="Roux S."/>
            <person name="Paez-Espino D."/>
            <person name="Jungbluth S."/>
            <person name="Walsh D.A."/>
            <person name="Denef V.J."/>
            <person name="McMahon K.D."/>
            <person name="Konstantinidis K.T."/>
            <person name="Eloe-Fadrosh E.A."/>
            <person name="Kyrpides N.C."/>
            <person name="Woyke T."/>
        </authorList>
    </citation>
    <scope>NUCLEOTIDE SEQUENCE</scope>
    <source>
        <strain evidence="2">GVMAG-M-3300023174-176</strain>
    </source>
</reference>
<feature type="region of interest" description="Disordered" evidence="1">
    <location>
        <begin position="143"/>
        <end position="180"/>
    </location>
</feature>
<dbReference type="AlphaFoldDB" id="A0A6C0DI21"/>
<feature type="compositionally biased region" description="Low complexity" evidence="1">
    <location>
        <begin position="1"/>
        <end position="14"/>
    </location>
</feature>
<evidence type="ECO:0000313" key="2">
    <source>
        <dbReference type="EMBL" id="QHT15894.1"/>
    </source>
</evidence>
<proteinExistence type="predicted"/>
<feature type="region of interest" description="Disordered" evidence="1">
    <location>
        <begin position="1"/>
        <end position="22"/>
    </location>
</feature>
<feature type="compositionally biased region" description="Basic residues" evidence="1">
    <location>
        <begin position="161"/>
        <end position="180"/>
    </location>
</feature>
<feature type="compositionally biased region" description="Polar residues" evidence="1">
    <location>
        <begin position="143"/>
        <end position="159"/>
    </location>
</feature>
<evidence type="ECO:0000256" key="1">
    <source>
        <dbReference type="SAM" id="MobiDB-lite"/>
    </source>
</evidence>
<organism evidence="2">
    <name type="scientific">viral metagenome</name>
    <dbReference type="NCBI Taxonomy" id="1070528"/>
    <lineage>
        <taxon>unclassified sequences</taxon>
        <taxon>metagenomes</taxon>
        <taxon>organismal metagenomes</taxon>
    </lineage>
</organism>
<protein>
    <submittedName>
        <fullName evidence="2">Uncharacterized protein</fullName>
    </submittedName>
</protein>
<dbReference type="EMBL" id="MN739613">
    <property type="protein sequence ID" value="QHT15894.1"/>
    <property type="molecule type" value="Genomic_DNA"/>
</dbReference>
<accession>A0A6C0DI21</accession>
<sequence length="180" mass="20809">MNNNEGYSGNSENENPVRKQKIRPTFLIKPDLVEAIDQYYKSKYTRRNKKKTSLQNPIDINDNIDELSDALKYYINVVTPTNQSHRNNSPAEIIRVIGDRIDELKTAEEERTARIKTFDPRSVITTPYRLPPSILTVSNPNATGSIFNPFPSQKISTKIQGGRRKSKKVRSKRRRYTVRK</sequence>
<name>A0A6C0DI21_9ZZZZ</name>